<proteinExistence type="predicted"/>
<comment type="caution">
    <text evidence="1">The sequence shown here is derived from an EMBL/GenBank/DDBJ whole genome shotgun (WGS) entry which is preliminary data.</text>
</comment>
<dbReference type="InterPro" id="IPR018727">
    <property type="entry name" value="DUF2267"/>
</dbReference>
<dbReference type="Gene3D" id="1.10.490.110">
    <property type="entry name" value="Uncharacterized conserved protein DUF2267"/>
    <property type="match status" value="1"/>
</dbReference>
<dbReference type="Pfam" id="PF10025">
    <property type="entry name" value="DUF2267"/>
    <property type="match status" value="1"/>
</dbReference>
<dbReference type="EMBL" id="JACIBT010000001">
    <property type="protein sequence ID" value="MBB3667212.1"/>
    <property type="molecule type" value="Genomic_DNA"/>
</dbReference>
<dbReference type="AlphaFoldDB" id="A0A7W5TRC7"/>
<dbReference type="RefSeq" id="WP_183357560.1">
    <property type="nucleotide sequence ID" value="NZ_BAABKR010000001.1"/>
</dbReference>
<accession>A0A7W5TRC7</accession>
<evidence type="ECO:0000313" key="1">
    <source>
        <dbReference type="EMBL" id="MBB3667212.1"/>
    </source>
</evidence>
<dbReference type="InterPro" id="IPR038282">
    <property type="entry name" value="DUF2267_sf"/>
</dbReference>
<protein>
    <submittedName>
        <fullName evidence="1">Uncharacterized protein (DUF2267 family)</fullName>
    </submittedName>
</protein>
<keyword evidence="2" id="KW-1185">Reference proteome</keyword>
<evidence type="ECO:0000313" key="2">
    <source>
        <dbReference type="Proteomes" id="UP000547528"/>
    </source>
</evidence>
<gene>
    <name evidence="1" type="ORF">FHX47_000805</name>
</gene>
<name>A0A7W5TRC7_9MICC</name>
<sequence length="125" mass="13318">MDTAEVTALVQERGGFASADETRTAISEVLNVLGSRDLGGEAKDLAAQLPDGVSELLLGEGEPGEHFGAEEFIDRIQKNLNVSTEQAEHTARAVLSTVTDAVSEGERANFVNALPNDLSGYTRWT</sequence>
<dbReference type="Proteomes" id="UP000547528">
    <property type="component" value="Unassembled WGS sequence"/>
</dbReference>
<reference evidence="1 2" key="1">
    <citation type="submission" date="2020-08" db="EMBL/GenBank/DDBJ databases">
        <title>Sequencing the genomes of 1000 actinobacteria strains.</title>
        <authorList>
            <person name="Klenk H.-P."/>
        </authorList>
    </citation>
    <scope>NUCLEOTIDE SEQUENCE [LARGE SCALE GENOMIC DNA]</scope>
    <source>
        <strain evidence="1 2">DSM 28238</strain>
    </source>
</reference>
<organism evidence="1 2">
    <name type="scientific">Garicola koreensis</name>
    <dbReference type="NCBI Taxonomy" id="1262554"/>
    <lineage>
        <taxon>Bacteria</taxon>
        <taxon>Bacillati</taxon>
        <taxon>Actinomycetota</taxon>
        <taxon>Actinomycetes</taxon>
        <taxon>Micrococcales</taxon>
        <taxon>Micrococcaceae</taxon>
        <taxon>Garicola</taxon>
    </lineage>
</organism>